<dbReference type="EMBL" id="PGEZ01000002">
    <property type="protein sequence ID" value="PJJ53993.1"/>
    <property type="molecule type" value="Genomic_DNA"/>
</dbReference>
<evidence type="ECO:0000313" key="3">
    <source>
        <dbReference type="Proteomes" id="UP000230842"/>
    </source>
</evidence>
<dbReference type="RefSeq" id="WP_100415345.1">
    <property type="nucleotide sequence ID" value="NZ_PGEZ01000002.1"/>
</dbReference>
<accession>A0A2M9B7R2</accession>
<feature type="compositionally biased region" description="Pro residues" evidence="1">
    <location>
        <begin position="105"/>
        <end position="120"/>
    </location>
</feature>
<organism evidence="2 3">
    <name type="scientific">Mumia flava</name>
    <dbReference type="NCBI Taxonomy" id="1348852"/>
    <lineage>
        <taxon>Bacteria</taxon>
        <taxon>Bacillati</taxon>
        <taxon>Actinomycetota</taxon>
        <taxon>Actinomycetes</taxon>
        <taxon>Propionibacteriales</taxon>
        <taxon>Nocardioidaceae</taxon>
        <taxon>Mumia</taxon>
    </lineage>
</organism>
<evidence type="ECO:0000256" key="1">
    <source>
        <dbReference type="SAM" id="MobiDB-lite"/>
    </source>
</evidence>
<feature type="region of interest" description="Disordered" evidence="1">
    <location>
        <begin position="99"/>
        <end position="120"/>
    </location>
</feature>
<keyword evidence="3" id="KW-1185">Reference proteome</keyword>
<protein>
    <submittedName>
        <fullName evidence="2">Uncharacterized protein</fullName>
    </submittedName>
</protein>
<sequence length="120" mass="13589">MGETDRLWHVAVTVTGSAHDADVVRTAMERLREQHAFLHSLRYDSTRAEIAYWEQARDMLDAAAMAMRVWNEHRDSAGLPHWEIVGLEVLDRETYQRRADDPLTSVPPPLGSAAPVPVPF</sequence>
<reference evidence="2 3" key="1">
    <citation type="submission" date="2017-11" db="EMBL/GenBank/DDBJ databases">
        <title>Genomic Encyclopedia of Archaeal and Bacterial Type Strains, Phase II (KMG-II): From Individual Species to Whole Genera.</title>
        <authorList>
            <person name="Goeker M."/>
        </authorList>
    </citation>
    <scope>NUCLEOTIDE SEQUENCE [LARGE SCALE GENOMIC DNA]</scope>
    <source>
        <strain evidence="2 3">DSM 27763</strain>
    </source>
</reference>
<evidence type="ECO:0000313" key="2">
    <source>
        <dbReference type="EMBL" id="PJJ53993.1"/>
    </source>
</evidence>
<gene>
    <name evidence="2" type="ORF">CLV56_3496</name>
</gene>
<dbReference type="AlphaFoldDB" id="A0A2M9B7R2"/>
<comment type="caution">
    <text evidence="2">The sequence shown here is derived from an EMBL/GenBank/DDBJ whole genome shotgun (WGS) entry which is preliminary data.</text>
</comment>
<dbReference type="OrthoDB" id="3827181at2"/>
<proteinExistence type="predicted"/>
<name>A0A2M9B7R2_9ACTN</name>
<dbReference type="Proteomes" id="UP000230842">
    <property type="component" value="Unassembled WGS sequence"/>
</dbReference>